<dbReference type="InterPro" id="IPR033469">
    <property type="entry name" value="CYTH-like_dom_sf"/>
</dbReference>
<evidence type="ECO:0000313" key="2">
    <source>
        <dbReference type="EMBL" id="CAD7252057.1"/>
    </source>
</evidence>
<dbReference type="Proteomes" id="UP000677054">
    <property type="component" value="Unassembled WGS sequence"/>
</dbReference>
<dbReference type="AlphaFoldDB" id="A0A7R9ADL5"/>
<dbReference type="GO" id="GO:0010212">
    <property type="term" value="P:response to ionizing radiation"/>
    <property type="evidence" value="ECO:0007669"/>
    <property type="project" value="UniProtKB-UniRule"/>
</dbReference>
<keyword evidence="3" id="KW-1185">Reference proteome</keyword>
<dbReference type="GO" id="GO:0016462">
    <property type="term" value="F:pyrophosphatase activity"/>
    <property type="evidence" value="ECO:0007669"/>
    <property type="project" value="UniProtKB-ARBA"/>
</dbReference>
<reference evidence="2" key="1">
    <citation type="submission" date="2020-11" db="EMBL/GenBank/DDBJ databases">
        <authorList>
            <person name="Tran Van P."/>
        </authorList>
    </citation>
    <scope>NUCLEOTIDE SEQUENCE</scope>
</reference>
<dbReference type="GO" id="GO:0045739">
    <property type="term" value="P:positive regulation of DNA repair"/>
    <property type="evidence" value="ECO:0007669"/>
    <property type="project" value="UniProtKB-UniRule"/>
</dbReference>
<dbReference type="SMART" id="SM01118">
    <property type="entry name" value="CYTH"/>
    <property type="match status" value="1"/>
</dbReference>
<proteinExistence type="predicted"/>
<dbReference type="GO" id="GO:0070531">
    <property type="term" value="C:BRCA1-A complex"/>
    <property type="evidence" value="ECO:0007669"/>
    <property type="project" value="UniProtKB-UniRule"/>
</dbReference>
<evidence type="ECO:0000259" key="1">
    <source>
        <dbReference type="SMART" id="SM01118"/>
    </source>
</evidence>
<dbReference type="OrthoDB" id="6159137at2759"/>
<dbReference type="GO" id="GO:0006302">
    <property type="term" value="P:double-strand break repair"/>
    <property type="evidence" value="ECO:0007669"/>
    <property type="project" value="UniProtKB-UniRule"/>
</dbReference>
<dbReference type="GO" id="GO:0006325">
    <property type="term" value="P:chromatin organization"/>
    <property type="evidence" value="ECO:0007669"/>
    <property type="project" value="UniProtKB-UniRule"/>
</dbReference>
<dbReference type="GO" id="GO:0051301">
    <property type="term" value="P:cell division"/>
    <property type="evidence" value="ECO:0007669"/>
    <property type="project" value="UniProtKB-UniRule"/>
</dbReference>
<name>A0A7R9ADL5_9CRUS</name>
<dbReference type="PANTHER" id="PTHR21028:SF2">
    <property type="entry name" value="CYTH DOMAIN-CONTAINING PROTEIN"/>
    <property type="match status" value="1"/>
</dbReference>
<dbReference type="Pfam" id="PF01928">
    <property type="entry name" value="CYTH"/>
    <property type="match status" value="1"/>
</dbReference>
<dbReference type="CDD" id="cd07890">
    <property type="entry name" value="CYTH-like_AC_IV-like"/>
    <property type="match status" value="1"/>
</dbReference>
<feature type="domain" description="CYTH" evidence="1">
    <location>
        <begin position="2"/>
        <end position="173"/>
    </location>
</feature>
<dbReference type="EMBL" id="LR903588">
    <property type="protein sequence ID" value="CAD7252057.1"/>
    <property type="molecule type" value="Genomic_DNA"/>
</dbReference>
<dbReference type="InterPro" id="IPR023577">
    <property type="entry name" value="CYTH_domain"/>
</dbReference>
<sequence>MPQNVEIKASYNGDLEDIKAVARNLAGKEPLELSQIDTFFQCSTGRLKLREIKGGEKPSQLIAYERPDEVAAKYSDYSFYHPMDAGSLKHVLTRSLGIIGEVRKSRLVYLVDQTRIHVDQVEGLGNFVELEKYIAAKDAQKLKEVLPSWCDWEKENPQALKLCLGEFLHLYGDYQREKLQGNPQFHALFEALERLKIKEYIVRELDCEVQIGMMLPVPRLTELAEISQNASHFAEQESVVWIKCISVGDELEVQSVMPSPLVLAALGESVVEFSRPRTVLEYFRTFVPQMQKKVEILVASKLKAFEVLSELGSTFPDHVTRVTREISQGTLSISLKFQSCNSSLTFDIAIPNEFPLRKPTIVKHVKDTEPRERKVEYEYNPGMSGEEIGREICYSIARILEELD</sequence>
<dbReference type="InterPro" id="IPR008173">
    <property type="entry name" value="Adenylyl_cyclase_CyaB"/>
</dbReference>
<dbReference type="GO" id="GO:0031593">
    <property type="term" value="F:polyubiquitin modification-dependent protein binding"/>
    <property type="evidence" value="ECO:0007669"/>
    <property type="project" value="UniProtKB-UniRule"/>
</dbReference>
<accession>A0A7R9ADL5</accession>
<dbReference type="GO" id="GO:0006915">
    <property type="term" value="P:apoptotic process"/>
    <property type="evidence" value="ECO:0007669"/>
    <property type="project" value="UniProtKB-UniRule"/>
</dbReference>
<dbReference type="EMBL" id="CAJPEV010004071">
    <property type="protein sequence ID" value="CAG0901108.1"/>
    <property type="molecule type" value="Genomic_DNA"/>
</dbReference>
<dbReference type="SUPFAM" id="SSF55154">
    <property type="entry name" value="CYTH-like phosphatases"/>
    <property type="match status" value="1"/>
</dbReference>
<protein>
    <recommendedName>
        <fullName evidence="1">CYTH domain-containing protein</fullName>
    </recommendedName>
</protein>
<organism evidence="2">
    <name type="scientific">Darwinula stevensoni</name>
    <dbReference type="NCBI Taxonomy" id="69355"/>
    <lineage>
        <taxon>Eukaryota</taxon>
        <taxon>Metazoa</taxon>
        <taxon>Ecdysozoa</taxon>
        <taxon>Arthropoda</taxon>
        <taxon>Crustacea</taxon>
        <taxon>Oligostraca</taxon>
        <taxon>Ostracoda</taxon>
        <taxon>Podocopa</taxon>
        <taxon>Podocopida</taxon>
        <taxon>Darwinulocopina</taxon>
        <taxon>Darwinuloidea</taxon>
        <taxon>Darwinulidae</taxon>
        <taxon>Darwinula</taxon>
    </lineage>
</organism>
<evidence type="ECO:0000313" key="3">
    <source>
        <dbReference type="Proteomes" id="UP000677054"/>
    </source>
</evidence>
<dbReference type="GO" id="GO:0007095">
    <property type="term" value="P:mitotic G2 DNA damage checkpoint signaling"/>
    <property type="evidence" value="ECO:0007669"/>
    <property type="project" value="UniProtKB-UniRule"/>
</dbReference>
<dbReference type="GO" id="GO:0070552">
    <property type="term" value="C:BRISC complex"/>
    <property type="evidence" value="ECO:0007669"/>
    <property type="project" value="UniProtKB-UniRule"/>
</dbReference>
<gene>
    <name evidence="2" type="ORF">DSTB1V02_LOCUS11818</name>
</gene>
<dbReference type="GO" id="GO:0005737">
    <property type="term" value="C:cytoplasm"/>
    <property type="evidence" value="ECO:0007669"/>
    <property type="project" value="UniProtKB-SubCell"/>
</dbReference>
<dbReference type="PANTHER" id="PTHR21028">
    <property type="entry name" value="SI:CH211-156B7.4"/>
    <property type="match status" value="1"/>
</dbReference>
<dbReference type="Gene3D" id="2.40.320.10">
    <property type="entry name" value="Hypothetical Protein Pfu-838710-001"/>
    <property type="match status" value="1"/>
</dbReference>